<dbReference type="InterPro" id="IPR015797">
    <property type="entry name" value="NUDIX_hydrolase-like_dom_sf"/>
</dbReference>
<dbReference type="Proteomes" id="UP001489004">
    <property type="component" value="Unassembled WGS sequence"/>
</dbReference>
<dbReference type="GO" id="GO:0006167">
    <property type="term" value="P:AMP biosynthetic process"/>
    <property type="evidence" value="ECO:0007669"/>
    <property type="project" value="TreeGrafter"/>
</dbReference>
<keyword evidence="4" id="KW-1185">Reference proteome</keyword>
<dbReference type="PROSITE" id="PS51462">
    <property type="entry name" value="NUDIX"/>
    <property type="match status" value="1"/>
</dbReference>
<comment type="caution">
    <text evidence="3">The sequence shown here is derived from an EMBL/GenBank/DDBJ whole genome shotgun (WGS) entry which is preliminary data.</text>
</comment>
<sequence length="267" mass="29401">MLIIPTGGGLAKKRGAGLLICSGEQREATEEMGSVPPFKLKGEVLTKRGKGGKKHYTVFIVEVTPEDKAAYVPHLNEEHSAYQWMEVTAAMQRDDMHPVVTSLLHEQAHRPALAAQFPSVPNPNSEQYGAGLLLYGDGQVFLVLRSSSRGNNTWAVPGGDVDKDDPDMQATASSLASEELGSLPAYEVKGQILTRRGNHNNRLFTVYLCSVSSDARQSWMPQLRPEHSAFQWVEFDTATKIKNLHPVVNKAFSHENRKQLKDLGVSP</sequence>
<reference evidence="3 4" key="1">
    <citation type="journal article" date="2024" name="Nat. Commun.">
        <title>Phylogenomics reveals the evolutionary origins of lichenization in chlorophyte algae.</title>
        <authorList>
            <person name="Puginier C."/>
            <person name="Libourel C."/>
            <person name="Otte J."/>
            <person name="Skaloud P."/>
            <person name="Haon M."/>
            <person name="Grisel S."/>
            <person name="Petersen M."/>
            <person name="Berrin J.G."/>
            <person name="Delaux P.M."/>
            <person name="Dal Grande F."/>
            <person name="Keller J."/>
        </authorList>
    </citation>
    <scope>NUCLEOTIDE SEQUENCE [LARGE SCALE GENOMIC DNA]</scope>
    <source>
        <strain evidence="3 4">SAG 2043</strain>
    </source>
</reference>
<dbReference type="InterPro" id="IPR000086">
    <property type="entry name" value="NUDIX_hydrolase_dom"/>
</dbReference>
<feature type="domain" description="Nudix hydrolase" evidence="2">
    <location>
        <begin position="123"/>
        <end position="262"/>
    </location>
</feature>
<dbReference type="GO" id="GO:0006754">
    <property type="term" value="P:ATP biosynthetic process"/>
    <property type="evidence" value="ECO:0007669"/>
    <property type="project" value="TreeGrafter"/>
</dbReference>
<keyword evidence="1" id="KW-0378">Hydrolase</keyword>
<dbReference type="EMBL" id="JALJOR010000009">
    <property type="protein sequence ID" value="KAK9811905.1"/>
    <property type="molecule type" value="Genomic_DNA"/>
</dbReference>
<dbReference type="AlphaFoldDB" id="A0AAW1PQ80"/>
<dbReference type="PANTHER" id="PTHR21340">
    <property type="entry name" value="DIADENOSINE 5,5-P1,P4-TETRAPHOSPHATE PYROPHOSPHOHYDROLASE MUTT"/>
    <property type="match status" value="1"/>
</dbReference>
<evidence type="ECO:0000313" key="4">
    <source>
        <dbReference type="Proteomes" id="UP001489004"/>
    </source>
</evidence>
<dbReference type="Pfam" id="PF00293">
    <property type="entry name" value="NUDIX"/>
    <property type="match status" value="1"/>
</dbReference>
<evidence type="ECO:0000259" key="2">
    <source>
        <dbReference type="PROSITE" id="PS51462"/>
    </source>
</evidence>
<dbReference type="GO" id="GO:0004081">
    <property type="term" value="F:bis(5'-nucleosyl)-tetraphosphatase (asymmetrical) activity"/>
    <property type="evidence" value="ECO:0007669"/>
    <property type="project" value="TreeGrafter"/>
</dbReference>
<organism evidence="3 4">
    <name type="scientific">[Myrmecia] bisecta</name>
    <dbReference type="NCBI Taxonomy" id="41462"/>
    <lineage>
        <taxon>Eukaryota</taxon>
        <taxon>Viridiplantae</taxon>
        <taxon>Chlorophyta</taxon>
        <taxon>core chlorophytes</taxon>
        <taxon>Trebouxiophyceae</taxon>
        <taxon>Trebouxiales</taxon>
        <taxon>Trebouxiaceae</taxon>
        <taxon>Myrmecia</taxon>
    </lineage>
</organism>
<dbReference type="PANTHER" id="PTHR21340:SF0">
    <property type="entry name" value="BIS(5'-NUCLEOSYL)-TETRAPHOSPHATASE [ASYMMETRICAL]"/>
    <property type="match status" value="1"/>
</dbReference>
<evidence type="ECO:0000313" key="3">
    <source>
        <dbReference type="EMBL" id="KAK9811905.1"/>
    </source>
</evidence>
<proteinExistence type="predicted"/>
<dbReference type="SUPFAM" id="SSF55811">
    <property type="entry name" value="Nudix"/>
    <property type="match status" value="1"/>
</dbReference>
<dbReference type="InterPro" id="IPR051325">
    <property type="entry name" value="Nudix_hydrolase_domain"/>
</dbReference>
<protein>
    <recommendedName>
        <fullName evidence="2">Nudix hydrolase domain-containing protein</fullName>
    </recommendedName>
</protein>
<name>A0AAW1PQ80_9CHLO</name>
<gene>
    <name evidence="3" type="ORF">WJX72_012201</name>
</gene>
<evidence type="ECO:0000256" key="1">
    <source>
        <dbReference type="ARBA" id="ARBA00022801"/>
    </source>
</evidence>
<dbReference type="Gene3D" id="3.90.79.10">
    <property type="entry name" value="Nucleoside Triphosphate Pyrophosphohydrolase"/>
    <property type="match status" value="2"/>
</dbReference>
<accession>A0AAW1PQ80</accession>